<dbReference type="Gramene" id="rna10272">
    <property type="protein sequence ID" value="RHN74240.1"/>
    <property type="gene ID" value="gene10272"/>
</dbReference>
<dbReference type="HOGENOM" id="CLU_837758_0_0_1"/>
<dbReference type="InterPro" id="IPR040378">
    <property type="entry name" value="BASL"/>
</dbReference>
<dbReference type="OrthoDB" id="1300198at2759"/>
<dbReference type="GO" id="GO:0009786">
    <property type="term" value="P:regulation of asymmetric cell division"/>
    <property type="evidence" value="ECO:0000318"/>
    <property type="project" value="GO_Central"/>
</dbReference>
<reference evidence="3" key="4">
    <citation type="journal article" date="2018" name="Nat. Plants">
        <title>Whole-genome landscape of Medicago truncatula symbiotic genes.</title>
        <authorList>
            <person name="Pecrix Y."/>
            <person name="Gamas P."/>
            <person name="Carrere S."/>
        </authorList>
    </citation>
    <scope>NUCLEOTIDE SEQUENCE</scope>
    <source>
        <tissue evidence="3">Leaves</tissue>
    </source>
</reference>
<gene>
    <name evidence="2" type="ordered locus">MTR_2g461480</name>
    <name evidence="3" type="ORF">MtrunA17_Chr2g0308151</name>
</gene>
<reference evidence="2 5" key="2">
    <citation type="journal article" date="2014" name="BMC Genomics">
        <title>An improved genome release (version Mt4.0) for the model legume Medicago truncatula.</title>
        <authorList>
            <person name="Tang H."/>
            <person name="Krishnakumar V."/>
            <person name="Bidwell S."/>
            <person name="Rosen B."/>
            <person name="Chan A."/>
            <person name="Zhou S."/>
            <person name="Gentzbittel L."/>
            <person name="Childs K.L."/>
            <person name="Yandell M."/>
            <person name="Gundlach H."/>
            <person name="Mayer K.F."/>
            <person name="Schwartz D.C."/>
            <person name="Town C.D."/>
        </authorList>
    </citation>
    <scope>GENOME REANNOTATION</scope>
    <source>
        <strain evidence="2">A17</strain>
        <strain evidence="4 5">cv. Jemalong A17</strain>
    </source>
</reference>
<evidence type="ECO:0000313" key="2">
    <source>
        <dbReference type="EMBL" id="KEH38111.1"/>
    </source>
</evidence>
<dbReference type="AlphaFoldDB" id="A0A072V904"/>
<dbReference type="PANTHER" id="PTHR33914">
    <property type="entry name" value="18S PRE-RIBOSOMAL ASSEMBLY PROTEIN GAR2-LIKE PROTEIN"/>
    <property type="match status" value="1"/>
</dbReference>
<feature type="region of interest" description="Disordered" evidence="1">
    <location>
        <begin position="241"/>
        <end position="268"/>
    </location>
</feature>
<reference evidence="2 5" key="1">
    <citation type="journal article" date="2011" name="Nature">
        <title>The Medicago genome provides insight into the evolution of rhizobial symbioses.</title>
        <authorList>
            <person name="Young N.D."/>
            <person name="Debelle F."/>
            <person name="Oldroyd G.E."/>
            <person name="Geurts R."/>
            <person name="Cannon S.B."/>
            <person name="Udvardi M.K."/>
            <person name="Benedito V.A."/>
            <person name="Mayer K.F."/>
            <person name="Gouzy J."/>
            <person name="Schoof H."/>
            <person name="Van de Peer Y."/>
            <person name="Proost S."/>
            <person name="Cook D.R."/>
            <person name="Meyers B.C."/>
            <person name="Spannagl M."/>
            <person name="Cheung F."/>
            <person name="De Mita S."/>
            <person name="Krishnakumar V."/>
            <person name="Gundlach H."/>
            <person name="Zhou S."/>
            <person name="Mudge J."/>
            <person name="Bharti A.K."/>
            <person name="Murray J.D."/>
            <person name="Naoumkina M.A."/>
            <person name="Rosen B."/>
            <person name="Silverstein K.A."/>
            <person name="Tang H."/>
            <person name="Rombauts S."/>
            <person name="Zhao P.X."/>
            <person name="Zhou P."/>
            <person name="Barbe V."/>
            <person name="Bardou P."/>
            <person name="Bechner M."/>
            <person name="Bellec A."/>
            <person name="Berger A."/>
            <person name="Berges H."/>
            <person name="Bidwell S."/>
            <person name="Bisseling T."/>
            <person name="Choisne N."/>
            <person name="Couloux A."/>
            <person name="Denny R."/>
            <person name="Deshpande S."/>
            <person name="Dai X."/>
            <person name="Doyle J.J."/>
            <person name="Dudez A.M."/>
            <person name="Farmer A.D."/>
            <person name="Fouteau S."/>
            <person name="Franken C."/>
            <person name="Gibelin C."/>
            <person name="Gish J."/>
            <person name="Goldstein S."/>
            <person name="Gonzalez A.J."/>
            <person name="Green P.J."/>
            <person name="Hallab A."/>
            <person name="Hartog M."/>
            <person name="Hua A."/>
            <person name="Humphray S.J."/>
            <person name="Jeong D.H."/>
            <person name="Jing Y."/>
            <person name="Jocker A."/>
            <person name="Kenton S.M."/>
            <person name="Kim D.J."/>
            <person name="Klee K."/>
            <person name="Lai H."/>
            <person name="Lang C."/>
            <person name="Lin S."/>
            <person name="Macmil S.L."/>
            <person name="Magdelenat G."/>
            <person name="Matthews L."/>
            <person name="McCorrison J."/>
            <person name="Monaghan E.L."/>
            <person name="Mun J.H."/>
            <person name="Najar F.Z."/>
            <person name="Nicholson C."/>
            <person name="Noirot C."/>
            <person name="O'Bleness M."/>
            <person name="Paule C.R."/>
            <person name="Poulain J."/>
            <person name="Prion F."/>
            <person name="Qin B."/>
            <person name="Qu C."/>
            <person name="Retzel E.F."/>
            <person name="Riddle C."/>
            <person name="Sallet E."/>
            <person name="Samain S."/>
            <person name="Samson N."/>
            <person name="Sanders I."/>
            <person name="Saurat O."/>
            <person name="Scarpelli C."/>
            <person name="Schiex T."/>
            <person name="Segurens B."/>
            <person name="Severin A.J."/>
            <person name="Sherrier D.J."/>
            <person name="Shi R."/>
            <person name="Sims S."/>
            <person name="Singer S.R."/>
            <person name="Sinharoy S."/>
            <person name="Sterck L."/>
            <person name="Viollet A."/>
            <person name="Wang B.B."/>
            <person name="Wang K."/>
            <person name="Wang M."/>
            <person name="Wang X."/>
            <person name="Warfsmann J."/>
            <person name="Weissenbach J."/>
            <person name="White D.D."/>
            <person name="White J.D."/>
            <person name="Wiley G.B."/>
            <person name="Wincker P."/>
            <person name="Xing Y."/>
            <person name="Yang L."/>
            <person name="Yao Z."/>
            <person name="Ying F."/>
            <person name="Zhai J."/>
            <person name="Zhou L."/>
            <person name="Zuber A."/>
            <person name="Denarie J."/>
            <person name="Dixon R.A."/>
            <person name="May G.D."/>
            <person name="Schwartz D.C."/>
            <person name="Rogers J."/>
            <person name="Quetier F."/>
            <person name="Town C.D."/>
            <person name="Roe B.A."/>
        </authorList>
    </citation>
    <scope>NUCLEOTIDE SEQUENCE [LARGE SCALE GENOMIC DNA]</scope>
    <source>
        <strain evidence="2">A17</strain>
        <strain evidence="4 5">cv. Jemalong A17</strain>
    </source>
</reference>
<accession>A0A072V904</accession>
<dbReference type="Proteomes" id="UP000002051">
    <property type="component" value="Chromosome 2"/>
</dbReference>
<evidence type="ECO:0000313" key="3">
    <source>
        <dbReference type="EMBL" id="RHN74240.1"/>
    </source>
</evidence>
<sequence>MWSSKVYSKRQPHLFGCEDQSSQDHTKKFHDRVKSNNFVIREVPIQKLFNVDNCTDNSSSDLSDFIKSNNFSSTSMNVLDYNMPELVVFIQEDQQQYVKDICIDREVLPERKCDVNSESDLNHEVMETISSNSFGSDSECSSQHISFKEAMKVHGFRNLMKSEMELDLGNRISIDQHFPSRTASETLREAFQRERNFSRSFENWQRTSGSRVEFPHSRECLQVTDSNMYRPDISYLQSITSSDNKQVDDHQETSNSASDSQSDQTSCTCHANTSSIASHQSNDSISSSHSFSFPVLPVEWSGSPVRMMEADKSQSRKHRWRKMLFPCCDCDD</sequence>
<evidence type="ECO:0000313" key="4">
    <source>
        <dbReference type="EnsemblPlants" id="KEH38111"/>
    </source>
</evidence>
<name>A0A072V904_MEDTR</name>
<dbReference type="EnsemblPlants" id="KEH38111">
    <property type="protein sequence ID" value="KEH38111"/>
    <property type="gene ID" value="MTR_2g461480"/>
</dbReference>
<evidence type="ECO:0000256" key="1">
    <source>
        <dbReference type="SAM" id="MobiDB-lite"/>
    </source>
</evidence>
<dbReference type="Proteomes" id="UP000265566">
    <property type="component" value="Chromosome 2"/>
</dbReference>
<keyword evidence="5" id="KW-1185">Reference proteome</keyword>
<protein>
    <submittedName>
        <fullName evidence="2 4">Uncharacterized protein</fullName>
    </submittedName>
</protein>
<dbReference type="EMBL" id="CM001218">
    <property type="protein sequence ID" value="KEH38111.1"/>
    <property type="molecule type" value="Genomic_DNA"/>
</dbReference>
<evidence type="ECO:0000313" key="5">
    <source>
        <dbReference type="Proteomes" id="UP000002051"/>
    </source>
</evidence>
<organism evidence="2 5">
    <name type="scientific">Medicago truncatula</name>
    <name type="common">Barrel medic</name>
    <name type="synonym">Medicago tribuloides</name>
    <dbReference type="NCBI Taxonomy" id="3880"/>
    <lineage>
        <taxon>Eukaryota</taxon>
        <taxon>Viridiplantae</taxon>
        <taxon>Streptophyta</taxon>
        <taxon>Embryophyta</taxon>
        <taxon>Tracheophyta</taxon>
        <taxon>Spermatophyta</taxon>
        <taxon>Magnoliopsida</taxon>
        <taxon>eudicotyledons</taxon>
        <taxon>Gunneridae</taxon>
        <taxon>Pentapetalae</taxon>
        <taxon>rosids</taxon>
        <taxon>fabids</taxon>
        <taxon>Fabales</taxon>
        <taxon>Fabaceae</taxon>
        <taxon>Papilionoideae</taxon>
        <taxon>50 kb inversion clade</taxon>
        <taxon>NPAAA clade</taxon>
        <taxon>Hologalegina</taxon>
        <taxon>IRL clade</taxon>
        <taxon>Trifolieae</taxon>
        <taxon>Medicago</taxon>
    </lineage>
</organism>
<feature type="compositionally biased region" description="Polar residues" evidence="1">
    <location>
        <begin position="253"/>
        <end position="268"/>
    </location>
</feature>
<proteinExistence type="predicted"/>
<reference evidence="4" key="3">
    <citation type="submission" date="2015-04" db="UniProtKB">
        <authorList>
            <consortium name="EnsemblPlants"/>
        </authorList>
    </citation>
    <scope>IDENTIFICATION</scope>
    <source>
        <strain evidence="4">cv. Jemalong A17</strain>
    </source>
</reference>
<dbReference type="EMBL" id="PSQE01000002">
    <property type="protein sequence ID" value="RHN74240.1"/>
    <property type="molecule type" value="Genomic_DNA"/>
</dbReference>
<dbReference type="PANTHER" id="PTHR33914:SF18">
    <property type="entry name" value="DUF688 FAMILY PROTEIN"/>
    <property type="match status" value="1"/>
</dbReference>